<dbReference type="Gene3D" id="2.60.480.10">
    <property type="entry name" value="eubacterium ventriosum atcc domain"/>
    <property type="match status" value="1"/>
</dbReference>
<dbReference type="Pfam" id="PF12164">
    <property type="entry name" value="SporV_AA"/>
    <property type="match status" value="1"/>
</dbReference>
<dbReference type="RefSeq" id="WP_188856792.1">
    <property type="nucleotide sequence ID" value="NZ_BMOS01000009.1"/>
</dbReference>
<reference evidence="3" key="1">
    <citation type="journal article" date="2014" name="Int. J. Syst. Evol. Microbiol.">
        <title>Complete genome sequence of Corynebacterium casei LMG S-19264T (=DSM 44701T), isolated from a smear-ripened cheese.</title>
        <authorList>
            <consortium name="US DOE Joint Genome Institute (JGI-PGF)"/>
            <person name="Walter F."/>
            <person name="Albersmeier A."/>
            <person name="Kalinowski J."/>
            <person name="Ruckert C."/>
        </authorList>
    </citation>
    <scope>NUCLEOTIDE SEQUENCE</scope>
    <source>
        <strain evidence="3">JCM 17251</strain>
    </source>
</reference>
<protein>
    <submittedName>
        <fullName evidence="3">Stage V sporulation protein AA</fullName>
    </submittedName>
</protein>
<dbReference type="EMBL" id="BMOS01000009">
    <property type="protein sequence ID" value="GGN56616.1"/>
    <property type="molecule type" value="Genomic_DNA"/>
</dbReference>
<gene>
    <name evidence="3" type="primary">spoVAA</name>
    <name evidence="3" type="ORF">GCM10007971_16750</name>
</gene>
<dbReference type="Proteomes" id="UP000624041">
    <property type="component" value="Unassembled WGS sequence"/>
</dbReference>
<proteinExistence type="predicted"/>
<feature type="domain" description="Stage V sporulation protein AA" evidence="2">
    <location>
        <begin position="3"/>
        <end position="90"/>
    </location>
</feature>
<comment type="caution">
    <text evidence="3">The sequence shown here is derived from an EMBL/GenBank/DDBJ whole genome shotgun (WGS) entry which is preliminary data.</text>
</comment>
<keyword evidence="4" id="KW-1185">Reference proteome</keyword>
<feature type="transmembrane region" description="Helical" evidence="1">
    <location>
        <begin position="96"/>
        <end position="119"/>
    </location>
</feature>
<dbReference type="InterPro" id="IPR021997">
    <property type="entry name" value="SporV_AA"/>
</dbReference>
<evidence type="ECO:0000313" key="4">
    <source>
        <dbReference type="Proteomes" id="UP000624041"/>
    </source>
</evidence>
<evidence type="ECO:0000259" key="2">
    <source>
        <dbReference type="Pfam" id="PF12164"/>
    </source>
</evidence>
<sequence>MVHTVYLRMKRNVDVNENKQLHLRDIAHIAAPFAIKENLENKPIYRISDKDLNILVIDVFLIIKELIKEFPELDIQSVGPDQTVIRIEKKKKKANLFIAVLIWLLLFIGTAMTIMNFHYDVSMQEVQQKLHYILTGEENEFPLWIQIPYSLGLGLGTLLFFNHWFNKRFNEEPSPLEIEISNYQTELNQYLVMHENELDERN</sequence>
<keyword evidence="1" id="KW-0812">Transmembrane</keyword>
<evidence type="ECO:0000256" key="1">
    <source>
        <dbReference type="SAM" id="Phobius"/>
    </source>
</evidence>
<keyword evidence="1" id="KW-1133">Transmembrane helix</keyword>
<dbReference type="AlphaFoldDB" id="A0A917XXJ8"/>
<reference evidence="3" key="2">
    <citation type="submission" date="2020-09" db="EMBL/GenBank/DDBJ databases">
        <authorList>
            <person name="Sun Q."/>
            <person name="Ohkuma M."/>
        </authorList>
    </citation>
    <scope>NUCLEOTIDE SEQUENCE</scope>
    <source>
        <strain evidence="3">JCM 17251</strain>
    </source>
</reference>
<organism evidence="3 4">
    <name type="scientific">Oceanobacillus indicireducens</name>
    <dbReference type="NCBI Taxonomy" id="1004261"/>
    <lineage>
        <taxon>Bacteria</taxon>
        <taxon>Bacillati</taxon>
        <taxon>Bacillota</taxon>
        <taxon>Bacilli</taxon>
        <taxon>Bacillales</taxon>
        <taxon>Bacillaceae</taxon>
        <taxon>Oceanobacillus</taxon>
    </lineage>
</organism>
<evidence type="ECO:0000313" key="3">
    <source>
        <dbReference type="EMBL" id="GGN56616.1"/>
    </source>
</evidence>
<accession>A0A917XXJ8</accession>
<keyword evidence="1" id="KW-0472">Membrane</keyword>
<dbReference type="InterPro" id="IPR038548">
    <property type="entry name" value="SporV_AA_N_sf"/>
</dbReference>
<feature type="transmembrane region" description="Helical" evidence="1">
    <location>
        <begin position="143"/>
        <end position="161"/>
    </location>
</feature>
<name>A0A917XXJ8_9BACI</name>